<accession>A0ACC1XM68</accession>
<protein>
    <submittedName>
        <fullName evidence="1">RPM1-interacting protein 4-like</fullName>
    </submittedName>
</protein>
<reference evidence="1 2" key="1">
    <citation type="journal article" date="2023" name="Science">
        <title>Complex scaffold remodeling in plant triterpene biosynthesis.</title>
        <authorList>
            <person name="De La Pena R."/>
            <person name="Hodgson H."/>
            <person name="Liu J.C."/>
            <person name="Stephenson M.J."/>
            <person name="Martin A.C."/>
            <person name="Owen C."/>
            <person name="Harkess A."/>
            <person name="Leebens-Mack J."/>
            <person name="Jimenez L.E."/>
            <person name="Osbourn A."/>
            <person name="Sattely E.S."/>
        </authorList>
    </citation>
    <scope>NUCLEOTIDE SEQUENCE [LARGE SCALE GENOMIC DNA]</scope>
    <source>
        <strain evidence="2">cv. JPN11</strain>
        <tissue evidence="1">Leaf</tissue>
    </source>
</reference>
<sequence>MGINNEYYVQYQSAIVSRSGKLFESSLVLERGRSLPKFGEWDVKNPASAEGFTMIFNKARDERKTNGSAGKHLPPRRSESMYKNNRSESMYKNSQSYQYPRKRKWLCCG</sequence>
<dbReference type="EMBL" id="CM051401">
    <property type="protein sequence ID" value="KAJ4712496.1"/>
    <property type="molecule type" value="Genomic_DNA"/>
</dbReference>
<dbReference type="Proteomes" id="UP001164539">
    <property type="component" value="Chromosome 8"/>
</dbReference>
<proteinExistence type="predicted"/>
<evidence type="ECO:0000313" key="1">
    <source>
        <dbReference type="EMBL" id="KAJ4712496.1"/>
    </source>
</evidence>
<keyword evidence="2" id="KW-1185">Reference proteome</keyword>
<comment type="caution">
    <text evidence="1">The sequence shown here is derived from an EMBL/GenBank/DDBJ whole genome shotgun (WGS) entry which is preliminary data.</text>
</comment>
<gene>
    <name evidence="1" type="ORF">OWV82_014733</name>
</gene>
<organism evidence="1 2">
    <name type="scientific">Melia azedarach</name>
    <name type="common">Chinaberry tree</name>
    <dbReference type="NCBI Taxonomy" id="155640"/>
    <lineage>
        <taxon>Eukaryota</taxon>
        <taxon>Viridiplantae</taxon>
        <taxon>Streptophyta</taxon>
        <taxon>Embryophyta</taxon>
        <taxon>Tracheophyta</taxon>
        <taxon>Spermatophyta</taxon>
        <taxon>Magnoliopsida</taxon>
        <taxon>eudicotyledons</taxon>
        <taxon>Gunneridae</taxon>
        <taxon>Pentapetalae</taxon>
        <taxon>rosids</taxon>
        <taxon>malvids</taxon>
        <taxon>Sapindales</taxon>
        <taxon>Meliaceae</taxon>
        <taxon>Melia</taxon>
    </lineage>
</organism>
<evidence type="ECO:0000313" key="2">
    <source>
        <dbReference type="Proteomes" id="UP001164539"/>
    </source>
</evidence>
<name>A0ACC1XM68_MELAZ</name>